<dbReference type="Pfam" id="PF03781">
    <property type="entry name" value="FGE-sulfatase"/>
    <property type="match status" value="1"/>
</dbReference>
<dbReference type="PANTHER" id="PTHR23150">
    <property type="entry name" value="SULFATASE MODIFYING FACTOR 1, 2"/>
    <property type="match status" value="1"/>
</dbReference>
<dbReference type="OrthoDB" id="9768004at2"/>
<gene>
    <name evidence="6" type="ordered locus">TVNIR_2412</name>
</gene>
<evidence type="ECO:0008006" key="8">
    <source>
        <dbReference type="Google" id="ProtNLM"/>
    </source>
</evidence>
<dbReference type="InterPro" id="IPR005532">
    <property type="entry name" value="SUMF_dom"/>
</dbReference>
<accession>L0DWS5</accession>
<dbReference type="PANTHER" id="PTHR23150:SF36">
    <property type="entry name" value="HERCYNINE OXYGENASE"/>
    <property type="match status" value="1"/>
</dbReference>
<dbReference type="InterPro" id="IPR034660">
    <property type="entry name" value="DinB/YfiT-like"/>
</dbReference>
<dbReference type="Gene3D" id="1.20.120.450">
    <property type="entry name" value="dinb family like domain"/>
    <property type="match status" value="1"/>
</dbReference>
<evidence type="ECO:0000313" key="7">
    <source>
        <dbReference type="Proteomes" id="UP000010809"/>
    </source>
</evidence>
<dbReference type="SUPFAM" id="SSF56436">
    <property type="entry name" value="C-type lectin-like"/>
    <property type="match status" value="1"/>
</dbReference>
<dbReference type="EMBL" id="CP003989">
    <property type="protein sequence ID" value="AGA34054.1"/>
    <property type="molecule type" value="Genomic_DNA"/>
</dbReference>
<dbReference type="AlphaFoldDB" id="L0DWS5"/>
<sequence>MDLPDPQQLIAQIKDARARTLTLIRGLDDRQLMGPRLPVVNPLRWEIGHAAYFHEYWVLRHHFGEAPARPDVDRLFDSISIAHDSRWDLPLPTLDDTLAYMDDVQRRVCTHLEQGGAAPRRDYLVQYAVFHEDMHTEAFTYTRQTLAYPPPEIGRPRDRAWTAGGLAGDAEIPGGLFQLGASPDGAFAFDNEKWAHPMEVAPFRIARAAVSNAEFAAFVEDGGYRRREYWDEDGWRWREATGLEHPVYWRPGSDGWERRRFDRWEPLPPDAAVIHVSWYEARAWCRWAGRRLPTELEWEVAAAGEPAANGTQLAPVKRRYPWGEAAPDPSRANLDGGALDTLDVGALPAGDSAFGCRQMLGNAWEWTDTVFAPYPGFTPDMYQDYSQPLFGQTRVLRGGAWATRSRLIRNTWRNYYGPERNDVFAGFRTCAADR</sequence>
<organism evidence="6 7">
    <name type="scientific">Thioalkalivibrio nitratireducens (strain DSM 14787 / UNIQEM 213 / ALEN2)</name>
    <dbReference type="NCBI Taxonomy" id="1255043"/>
    <lineage>
        <taxon>Bacteria</taxon>
        <taxon>Pseudomonadati</taxon>
        <taxon>Pseudomonadota</taxon>
        <taxon>Gammaproteobacteria</taxon>
        <taxon>Chromatiales</taxon>
        <taxon>Ectothiorhodospiraceae</taxon>
        <taxon>Thioalkalivibrio</taxon>
    </lineage>
</organism>
<name>L0DWS5_THIND</name>
<dbReference type="RefSeq" id="WP_015259172.1">
    <property type="nucleotide sequence ID" value="NC_019902.2"/>
</dbReference>
<dbReference type="NCBIfam" id="NF041186">
    <property type="entry name" value="SenA"/>
    <property type="match status" value="1"/>
</dbReference>
<evidence type="ECO:0000256" key="1">
    <source>
        <dbReference type="ARBA" id="ARBA00023002"/>
    </source>
</evidence>
<dbReference type="InterPro" id="IPR030809">
    <property type="entry name" value="EgtB_signatur"/>
</dbReference>
<reference evidence="6" key="1">
    <citation type="submission" date="2015-12" db="EMBL/GenBank/DDBJ databases">
        <authorList>
            <person name="Tikhonova T.V."/>
            <person name="Pavlov A.R."/>
            <person name="Beletsky A.V."/>
            <person name="Mardanov A.V."/>
            <person name="Sorokin D.Y."/>
            <person name="Ravin N.V."/>
            <person name="Popov V.O."/>
        </authorList>
    </citation>
    <scope>NUCLEOTIDE SEQUENCE</scope>
    <source>
        <strain evidence="6">DSM 14787</strain>
    </source>
</reference>
<keyword evidence="7" id="KW-1185">Reference proteome</keyword>
<feature type="domain" description="DinB-like" evidence="5">
    <location>
        <begin position="12"/>
        <end position="137"/>
    </location>
</feature>
<dbReference type="Pfam" id="PF12867">
    <property type="entry name" value="DinB_2"/>
    <property type="match status" value="1"/>
</dbReference>
<keyword evidence="1" id="KW-0560">Oxidoreductase</keyword>
<dbReference type="KEGG" id="tni:TVNIR_2412"/>
<proteinExistence type="predicted"/>
<dbReference type="InterPro" id="IPR024775">
    <property type="entry name" value="DinB-like"/>
</dbReference>
<dbReference type="Proteomes" id="UP000010809">
    <property type="component" value="Chromosome"/>
</dbReference>
<dbReference type="InterPro" id="IPR016187">
    <property type="entry name" value="CTDL_fold"/>
</dbReference>
<keyword evidence="2" id="KW-0408">Iron</keyword>
<dbReference type="PATRIC" id="fig|1255043.3.peg.2433"/>
<dbReference type="InterPro" id="IPR042095">
    <property type="entry name" value="SUMF_sf"/>
</dbReference>
<dbReference type="HOGENOM" id="CLU_012431_9_2_6"/>
<evidence type="ECO:0000259" key="5">
    <source>
        <dbReference type="Pfam" id="PF12867"/>
    </source>
</evidence>
<dbReference type="eggNOG" id="COG1262">
    <property type="taxonomic scope" value="Bacteria"/>
</dbReference>
<evidence type="ECO:0000256" key="2">
    <source>
        <dbReference type="ARBA" id="ARBA00023004"/>
    </source>
</evidence>
<feature type="domain" description="Sulfatase-modifying factor enzyme-like" evidence="4">
    <location>
        <begin position="171"/>
        <end position="429"/>
    </location>
</feature>
<protein>
    <recommendedName>
        <fullName evidence="8">Serine/threonine kinase</fullName>
    </recommendedName>
</protein>
<dbReference type="InterPro" id="IPR051043">
    <property type="entry name" value="Sulfatase_Mod_Factor_Kinase"/>
</dbReference>
<dbReference type="SUPFAM" id="SSF109854">
    <property type="entry name" value="DinB/YfiT-like putative metalloenzymes"/>
    <property type="match status" value="1"/>
</dbReference>
<evidence type="ECO:0000313" key="6">
    <source>
        <dbReference type="EMBL" id="AGA34054.1"/>
    </source>
</evidence>
<dbReference type="STRING" id="1255043.TVNIR_2412"/>
<dbReference type="Gene3D" id="3.90.1580.10">
    <property type="entry name" value="paralog of FGE (formylglycine-generating enzyme)"/>
    <property type="match status" value="1"/>
</dbReference>
<evidence type="ECO:0000256" key="3">
    <source>
        <dbReference type="ARBA" id="ARBA00037882"/>
    </source>
</evidence>
<dbReference type="NCBIfam" id="TIGR04373">
    <property type="entry name" value="egtB_X_signatur"/>
    <property type="match status" value="1"/>
</dbReference>
<evidence type="ECO:0000259" key="4">
    <source>
        <dbReference type="Pfam" id="PF03781"/>
    </source>
</evidence>
<comment type="pathway">
    <text evidence="3">Amino-acid biosynthesis; ergothioneine biosynthesis.</text>
</comment>